<dbReference type="GO" id="GO:0005654">
    <property type="term" value="C:nucleoplasm"/>
    <property type="evidence" value="ECO:0000318"/>
    <property type="project" value="GO_Central"/>
</dbReference>
<evidence type="ECO:0000256" key="1">
    <source>
        <dbReference type="ARBA" id="ARBA00022553"/>
    </source>
</evidence>
<dbReference type="AGR" id="Xenbase:XB-GENE-996672"/>
<dbReference type="InterPro" id="IPR015070">
    <property type="entry name" value="EF_hand_DJBP"/>
</dbReference>
<dbReference type="Pfam" id="PF08976">
    <property type="entry name" value="EF-hand_11"/>
    <property type="match status" value="4"/>
</dbReference>
<dbReference type="FunFam" id="1.10.238.10:FF:000179">
    <property type="entry name" value="EF-hand calcium-binding domain-containing protein 6"/>
    <property type="match status" value="2"/>
</dbReference>
<feature type="domain" description="EF-hand" evidence="5">
    <location>
        <begin position="1517"/>
        <end position="1547"/>
    </location>
</feature>
<dbReference type="Pfam" id="PF13202">
    <property type="entry name" value="EF-hand_5"/>
    <property type="match status" value="2"/>
</dbReference>
<dbReference type="InterPro" id="IPR052603">
    <property type="entry name" value="EFCB6"/>
</dbReference>
<feature type="domain" description="EF-hand" evidence="5">
    <location>
        <begin position="946"/>
        <end position="981"/>
    </location>
</feature>
<feature type="domain" description="EF-hand" evidence="5">
    <location>
        <begin position="222"/>
        <end position="257"/>
    </location>
</feature>
<dbReference type="PROSITE" id="PS50222">
    <property type="entry name" value="EF_HAND_2"/>
    <property type="match status" value="9"/>
</dbReference>
<dbReference type="KEGG" id="xtr:100158626"/>
<keyword evidence="6" id="KW-1185">Reference proteome</keyword>
<dbReference type="FunFam" id="1.10.238.10:FF:000325">
    <property type="entry name" value="EF-hand calcium binding domain 6"/>
    <property type="match status" value="1"/>
</dbReference>
<feature type="domain" description="EF-hand" evidence="5">
    <location>
        <begin position="460"/>
        <end position="495"/>
    </location>
</feature>
<dbReference type="Proteomes" id="UP000008143">
    <property type="component" value="Chromosome 3"/>
</dbReference>
<proteinExistence type="predicted"/>
<dbReference type="InterPro" id="IPR011992">
    <property type="entry name" value="EF-hand-dom_pair"/>
</dbReference>
<dbReference type="SUPFAM" id="SSF47473">
    <property type="entry name" value="EF-hand"/>
    <property type="match status" value="7"/>
</dbReference>
<feature type="domain" description="EF-hand" evidence="5">
    <location>
        <begin position="350"/>
        <end position="385"/>
    </location>
</feature>
<dbReference type="PANTHER" id="PTHR20875:SF2">
    <property type="entry name" value="EF-HAND CALCIUM-BINDING DOMAIN-CONTAINING PROTEIN 6"/>
    <property type="match status" value="1"/>
</dbReference>
<evidence type="ECO:0000256" key="4">
    <source>
        <dbReference type="ARBA" id="ARBA00022837"/>
    </source>
</evidence>
<evidence type="ECO:0000313" key="8">
    <source>
        <dbReference type="Xenbase" id="XB-GENE-996672"/>
    </source>
</evidence>
<dbReference type="Xenbase" id="XB-GENE-996672">
    <property type="gene designation" value="efcab6"/>
</dbReference>
<dbReference type="CDD" id="cd00051">
    <property type="entry name" value="EFh"/>
    <property type="match status" value="3"/>
</dbReference>
<feature type="domain" description="EF-hand" evidence="5">
    <location>
        <begin position="566"/>
        <end position="601"/>
    </location>
</feature>
<dbReference type="PANTHER" id="PTHR20875">
    <property type="entry name" value="EF-HAND CALCIUM-BINDING DOMAIN-CONTAINING PROTEIN 6-RELATED"/>
    <property type="match status" value="1"/>
</dbReference>
<dbReference type="OrthoDB" id="26525at2759"/>
<evidence type="ECO:0000313" key="7">
    <source>
        <dbReference type="RefSeq" id="XP_031753958.1"/>
    </source>
</evidence>
<organism evidence="6 7">
    <name type="scientific">Xenopus tropicalis</name>
    <name type="common">Western clawed frog</name>
    <name type="synonym">Silurana tropicalis</name>
    <dbReference type="NCBI Taxonomy" id="8364"/>
    <lineage>
        <taxon>Eukaryota</taxon>
        <taxon>Metazoa</taxon>
        <taxon>Chordata</taxon>
        <taxon>Craniata</taxon>
        <taxon>Vertebrata</taxon>
        <taxon>Euteleostomi</taxon>
        <taxon>Amphibia</taxon>
        <taxon>Batrachia</taxon>
        <taxon>Anura</taxon>
        <taxon>Pipoidea</taxon>
        <taxon>Pipidae</taxon>
        <taxon>Xenopodinae</taxon>
        <taxon>Xenopus</taxon>
        <taxon>Silurana</taxon>
    </lineage>
</organism>
<evidence type="ECO:0000256" key="2">
    <source>
        <dbReference type="ARBA" id="ARBA00022723"/>
    </source>
</evidence>
<dbReference type="RefSeq" id="XP_031753958.1">
    <property type="nucleotide sequence ID" value="XM_031898098.1"/>
</dbReference>
<reference evidence="7" key="1">
    <citation type="submission" date="2025-08" db="UniProtKB">
        <authorList>
            <consortium name="RefSeq"/>
        </authorList>
    </citation>
    <scope>IDENTIFICATION</scope>
    <source>
        <strain evidence="7">Nigerian</strain>
        <tissue evidence="7">Liver and blood</tissue>
    </source>
</reference>
<dbReference type="PROSITE" id="PS00018">
    <property type="entry name" value="EF_HAND_1"/>
    <property type="match status" value="3"/>
</dbReference>
<accession>A0A8J1J7W9</accession>
<feature type="domain" description="EF-hand" evidence="5">
    <location>
        <begin position="1143"/>
        <end position="1178"/>
    </location>
</feature>
<keyword evidence="1" id="KW-0597">Phosphoprotein</keyword>
<dbReference type="CTD" id="64800"/>
<dbReference type="Pfam" id="PF13499">
    <property type="entry name" value="EF-hand_7"/>
    <property type="match status" value="2"/>
</dbReference>
<dbReference type="SMART" id="SM00054">
    <property type="entry name" value="EFh"/>
    <property type="match status" value="15"/>
</dbReference>
<dbReference type="Gene3D" id="1.10.238.10">
    <property type="entry name" value="EF-hand"/>
    <property type="match status" value="13"/>
</dbReference>
<dbReference type="FunFam" id="1.10.238.10:FF:000121">
    <property type="entry name" value="EF-hand calcium-binding domain-containing protein 6"/>
    <property type="match status" value="3"/>
</dbReference>
<dbReference type="InterPro" id="IPR018247">
    <property type="entry name" value="EF_Hand_1_Ca_BS"/>
</dbReference>
<sequence>MRGISQALSDEPITSLHLLLGQQRLWNKFVAGQRGAGKELPPGQDRIMSSSSFRDLRPQTRGITFAGRPQSALSRSLSRSSRSSVQSSLVSSVKSVRDPTLTPLEIEGIIYRRVNENEEDVTNAFLTLDTEQNFTVTRGEFYRVLQNFILPLTESQFNELLEKIPVNNNGTIPYLDFLAKFLRTSSSATCARSVKRSWSCSQANQVLSLNELEIRLKNTVSKNLKNVVRSCRLFDYNQNGQIQKQELRRILENCCFKMKTAEFEKLWNRYCIGKKNTLDYRELLRNLGVNVELHNKPTAENVASALNWEAVQREQQKEKNCRPPPPLKELSAEDYTIDDIEAALRKKISASYPNLVKAFRAFDGSHSGYVSAEALQSVINNFIFPLPNGTFQKLMNRLAIKCTDRIGWEQFLRRFQGPESMANGQTIPMKPNHRVNPVRGESPVVSSEHILQKLQRHFQDAYPSLKQAFLVLDEGRKGRISRKELRRIVDCMMFRVTDAQFKELMIILDPQHTGFISYLQFLDLFEDKESVSGHKWLHNMRTPLKETPVTLEWEKMGNILCEKIEHNWADFSKAMKSCDSAGCGMVDKDQFKRILQSFCPPLSDRHYNMLCEQYNDGANGYISYMDFLRNVGVCTSAAGDFNGVSTEIVHGSQLREELRQDDLSARMKEIESQATQLVKKMPVEEVIGKLKDCVIGQEFSPRESFLAFAKQHKGRISKKDFRKVLREHEIHLDEDQFKRLTEKLGFTKEELSYLDFVSLFEDPTGNGPGAALDTGSNHHVNDTKFHYMSAEDCLAQLRDKLQQGYGDLYSAFYKIDSNRDGLVTMHDFRHLLDSFMFIIKPQEFQRLLGLLGLNLSSTLNYKEFLHLFQKPQSPVYPPWLQSSHSPKQSMGGEDLACEQAHYYLVTKAQGRWHDMAKTFCEIDSEGNGIVQKKDLRNVLFRFYLPIHPKEFEKLWGRYDPEGKGFLTHNEFLEKLGISFASGDSGPSKQITEDNRACLEGHYNNQLKIQEEMDAFHKHQTKALDMKDIEQQIKDKFRDYYHDFSAAFAKIDRNKDGQISVHDLRAMLQSLNFHLDDEQFANLLYRLRIKVTDNKLSYPDFLRMIDDGRASKYGQRQRPVSAAETPPKLSLQKVLLKLKEAVVSSHDALYKAFSSFDRDGTGTIKASELHQILDSFCFKLSDRQFGYLLSKLPLGEEQTIDWKAFLHHFSTSHPEPSSSWVERVQHATRPRSTQGLTMKDILSHIREVVTARFYTVAQDFISLDYANINAVSKEDFRELFNKDFMLLTDEQFENLWNTLPLNPYGNLKYHEFLSQFGGGDALVSPYEKTAGDQSEFIYKPASALAGNHTPPESQAGIRRPKTAPAILNKPKTDTQRPKTAGASSRLVNCEQIEARLRGSLQKVWQKVLRACRDHDPERTGEITTNDFSGVLKQFNAETNEEELERLTVKYDSRNNGKFSYADFFRNIMLGPKPLEKSPLHRMKVQKTRVPISTGPDGPCFLNAMMRIQPKVLDCWRPMRRAFLSFDEARTGFISVQEFKQVLRKSGLNLSEDEFFHILGFFDKDLKAKVSYNDFLRAFLR</sequence>
<dbReference type="GeneID" id="100158626"/>
<evidence type="ECO:0000256" key="3">
    <source>
        <dbReference type="ARBA" id="ARBA00022737"/>
    </source>
</evidence>
<feature type="domain" description="EF-hand" evidence="5">
    <location>
        <begin position="803"/>
        <end position="838"/>
    </location>
</feature>
<keyword evidence="4" id="KW-0106">Calcium</keyword>
<keyword evidence="2" id="KW-0479">Metal-binding</keyword>
<evidence type="ECO:0000259" key="5">
    <source>
        <dbReference type="PROSITE" id="PS50222"/>
    </source>
</evidence>
<evidence type="ECO:0000313" key="6">
    <source>
        <dbReference type="Proteomes" id="UP000008143"/>
    </source>
</evidence>
<protein>
    <submittedName>
        <fullName evidence="7">EF-hand calcium-binding domain-containing protein 6</fullName>
    </submittedName>
</protein>
<dbReference type="FunFam" id="1.10.238.10:FF:000550">
    <property type="entry name" value="EF-hand calcium-binding domain 6"/>
    <property type="match status" value="1"/>
</dbReference>
<dbReference type="InterPro" id="IPR002048">
    <property type="entry name" value="EF_hand_dom"/>
</dbReference>
<dbReference type="FunFam" id="1.10.238.10:FF:000243">
    <property type="entry name" value="EF-hand calcium binding domain 6"/>
    <property type="match status" value="2"/>
</dbReference>
<keyword evidence="3" id="KW-0677">Repeat</keyword>
<name>A0A8J1J7W9_XENTR</name>
<gene>
    <name evidence="7 8" type="primary">efcab6</name>
</gene>
<dbReference type="GO" id="GO:0005509">
    <property type="term" value="F:calcium ion binding"/>
    <property type="evidence" value="ECO:0007669"/>
    <property type="project" value="InterPro"/>
</dbReference>
<dbReference type="OMA" id="NLCEKRS"/>
<dbReference type="Pfam" id="PF13405">
    <property type="entry name" value="EF-hand_6"/>
    <property type="match status" value="1"/>
</dbReference>
<feature type="domain" description="EF-hand" evidence="5">
    <location>
        <begin position="1038"/>
        <end position="1073"/>
    </location>
</feature>